<evidence type="ECO:0000313" key="3">
    <source>
        <dbReference type="Proteomes" id="UP001497482"/>
    </source>
</evidence>
<proteinExistence type="predicted"/>
<dbReference type="AlphaFoldDB" id="A0AAV2JL47"/>
<gene>
    <name evidence="2" type="ORF">KC01_LOCUS8670</name>
</gene>
<reference evidence="2 3" key="1">
    <citation type="submission" date="2024-04" db="EMBL/GenBank/DDBJ databases">
        <authorList>
            <person name="Waldvogel A.-M."/>
            <person name="Schoenle A."/>
        </authorList>
    </citation>
    <scope>NUCLEOTIDE SEQUENCE [LARGE SCALE GENOMIC DNA]</scope>
</reference>
<sequence length="94" mass="9727">MDGPHSPSVCAWGWTGPTLLQCVRGDGRAPLSFSVCVGMDGPRSASVCAWGWTGPTLRVLLPAPAEGSQPSPDTRSCPRSPPASPLQPWSSSPA</sequence>
<name>A0AAV2JL47_KNICA</name>
<feature type="region of interest" description="Disordered" evidence="1">
    <location>
        <begin position="62"/>
        <end position="94"/>
    </location>
</feature>
<dbReference type="Proteomes" id="UP001497482">
    <property type="component" value="Chromosome 13"/>
</dbReference>
<accession>A0AAV2JL47</accession>
<dbReference type="EMBL" id="OZ035835">
    <property type="protein sequence ID" value="CAL1577300.1"/>
    <property type="molecule type" value="Genomic_DNA"/>
</dbReference>
<protein>
    <submittedName>
        <fullName evidence="2">Uncharacterized protein</fullName>
    </submittedName>
</protein>
<evidence type="ECO:0000256" key="1">
    <source>
        <dbReference type="SAM" id="MobiDB-lite"/>
    </source>
</evidence>
<organism evidence="2 3">
    <name type="scientific">Knipowitschia caucasica</name>
    <name type="common">Caucasian dwarf goby</name>
    <name type="synonym">Pomatoschistus caucasicus</name>
    <dbReference type="NCBI Taxonomy" id="637954"/>
    <lineage>
        <taxon>Eukaryota</taxon>
        <taxon>Metazoa</taxon>
        <taxon>Chordata</taxon>
        <taxon>Craniata</taxon>
        <taxon>Vertebrata</taxon>
        <taxon>Euteleostomi</taxon>
        <taxon>Actinopterygii</taxon>
        <taxon>Neopterygii</taxon>
        <taxon>Teleostei</taxon>
        <taxon>Neoteleostei</taxon>
        <taxon>Acanthomorphata</taxon>
        <taxon>Gobiaria</taxon>
        <taxon>Gobiiformes</taxon>
        <taxon>Gobioidei</taxon>
        <taxon>Gobiidae</taxon>
        <taxon>Gobiinae</taxon>
        <taxon>Knipowitschia</taxon>
    </lineage>
</organism>
<evidence type="ECO:0000313" key="2">
    <source>
        <dbReference type="EMBL" id="CAL1577300.1"/>
    </source>
</evidence>
<keyword evidence="3" id="KW-1185">Reference proteome</keyword>